<feature type="region of interest" description="Disordered" evidence="1">
    <location>
        <begin position="111"/>
        <end position="171"/>
    </location>
</feature>
<dbReference type="EMBL" id="LT552960">
    <property type="protein sequence ID" value="SAL99654.1"/>
    <property type="molecule type" value="Genomic_DNA"/>
</dbReference>
<dbReference type="InterPro" id="IPR004242">
    <property type="entry name" value="Transposase_21"/>
</dbReference>
<sequence>MHVSFTTMAEFLKRVTIVHHCIFCERPLSTPQKPRHHLLSIHGCNVPLKIGAGRRTSNSNFTYLDTSESRDLIQKHFGCPLCRFHHDTLASLHTHCFSLHPEILSITEIQQPTQDPQCGRRNEWSTVNTHPRTSLWKQQTNKRSLGSVSPEHPDAKRRQPRHSTRSQYQQTTKLDDIFAGSNYKSMASQIFPNELGIAFSLFKNENMIQVLVMPGPNSAKGDGFWSFLQPLLDEFQTRTTAGISVVCDNGNLVTVKAHMLMAIGDLPAVSTMAGHSGHDSYFGCHICPIRGQIGPTRHGMYFPPSNYDAALSWRSSTDFNCNPQDLLWNAPFKGTPLASLKSFNGPVTFVLDGLHLLDHGLCKQVLDLIKGNATKEGDLFLVSAKVKDLFVDIENSRCGVPASFDGSFRTPHSKHTTSAVDYLACYDLVKVGTWSKSELIKDKVLNKLRKEKHNSGVGTFLQGCTGWTSYGWYSWDSSCWTDNRILLGNIAFRRCVRDAGIDENQGT</sequence>
<proteinExistence type="predicted"/>
<accession>A0A163JIY6</accession>
<evidence type="ECO:0000313" key="3">
    <source>
        <dbReference type="Proteomes" id="UP000078561"/>
    </source>
</evidence>
<organism evidence="2">
    <name type="scientific">Absidia glauca</name>
    <name type="common">Pin mould</name>
    <dbReference type="NCBI Taxonomy" id="4829"/>
    <lineage>
        <taxon>Eukaryota</taxon>
        <taxon>Fungi</taxon>
        <taxon>Fungi incertae sedis</taxon>
        <taxon>Mucoromycota</taxon>
        <taxon>Mucoromycotina</taxon>
        <taxon>Mucoromycetes</taxon>
        <taxon>Mucorales</taxon>
        <taxon>Cunninghamellaceae</taxon>
        <taxon>Absidia</taxon>
    </lineage>
</organism>
<dbReference type="Proteomes" id="UP000078561">
    <property type="component" value="Unassembled WGS sequence"/>
</dbReference>
<protein>
    <submittedName>
        <fullName evidence="2">Uncharacterized protein</fullName>
    </submittedName>
</protein>
<dbReference type="AlphaFoldDB" id="A0A163JIY6"/>
<gene>
    <name evidence="2" type="primary">ABSGL_05299.1 scaffold 6959</name>
</gene>
<dbReference type="InParanoid" id="A0A163JIY6"/>
<feature type="compositionally biased region" description="Polar residues" evidence="1">
    <location>
        <begin position="124"/>
        <end position="147"/>
    </location>
</feature>
<dbReference type="Pfam" id="PF02992">
    <property type="entry name" value="Transposase_21"/>
    <property type="match status" value="1"/>
</dbReference>
<evidence type="ECO:0000313" key="2">
    <source>
        <dbReference type="EMBL" id="SAL99654.1"/>
    </source>
</evidence>
<evidence type="ECO:0000256" key="1">
    <source>
        <dbReference type="SAM" id="MobiDB-lite"/>
    </source>
</evidence>
<dbReference type="OrthoDB" id="3039677at2759"/>
<reference evidence="2" key="1">
    <citation type="submission" date="2016-04" db="EMBL/GenBank/DDBJ databases">
        <authorList>
            <person name="Evans L.H."/>
            <person name="Alamgir A."/>
            <person name="Owens N."/>
            <person name="Weber N.D."/>
            <person name="Virtaneva K."/>
            <person name="Barbian K."/>
            <person name="Babar A."/>
            <person name="Rosenke K."/>
        </authorList>
    </citation>
    <scope>NUCLEOTIDE SEQUENCE [LARGE SCALE GENOMIC DNA]</scope>
    <source>
        <strain evidence="2">CBS 101.48</strain>
    </source>
</reference>
<keyword evidence="3" id="KW-1185">Reference proteome</keyword>
<name>A0A163JIY6_ABSGL</name>